<dbReference type="EMBL" id="ACFU01000022">
    <property type="protein sequence ID" value="EEF13326.1"/>
    <property type="molecule type" value="Genomic_DNA"/>
</dbReference>
<evidence type="ECO:0000313" key="1">
    <source>
        <dbReference type="EMBL" id="EEF13326.1"/>
    </source>
</evidence>
<dbReference type="AlphaFoldDB" id="B9D3S6"/>
<proteinExistence type="predicted"/>
<dbReference type="STRING" id="553218.CAMRE0001_2540"/>
<sequence>MASEREIESFFCIKFAGSLDGSLCDVNSAYFAGSALSFPCGGLGNLRGKFTNQASLV</sequence>
<reference evidence="1 2" key="1">
    <citation type="submission" date="2008-08" db="EMBL/GenBank/DDBJ databases">
        <authorList>
            <person name="Madupu R."/>
            <person name="Durkin A.S."/>
            <person name="Torralba M."/>
            <person name="Methe B."/>
            <person name="Sutton G.G."/>
            <person name="Strausberg R.L."/>
            <person name="Nelson K.E."/>
        </authorList>
    </citation>
    <scope>NUCLEOTIDE SEQUENCE [LARGE SCALE GENOMIC DNA]</scope>
    <source>
        <strain evidence="1 2">RM3267</strain>
    </source>
</reference>
<accession>B9D3S6</accession>
<comment type="caution">
    <text evidence="1">The sequence shown here is derived from an EMBL/GenBank/DDBJ whole genome shotgun (WGS) entry which is preliminary data.</text>
</comment>
<keyword evidence="2" id="KW-1185">Reference proteome</keyword>
<evidence type="ECO:0000313" key="2">
    <source>
        <dbReference type="Proteomes" id="UP000003082"/>
    </source>
</evidence>
<name>B9D3S6_CAMRE</name>
<organism evidence="1 2">
    <name type="scientific">Campylobacter rectus RM3267</name>
    <dbReference type="NCBI Taxonomy" id="553218"/>
    <lineage>
        <taxon>Bacteria</taxon>
        <taxon>Pseudomonadati</taxon>
        <taxon>Campylobacterota</taxon>
        <taxon>Epsilonproteobacteria</taxon>
        <taxon>Campylobacterales</taxon>
        <taxon>Campylobacteraceae</taxon>
        <taxon>Campylobacter</taxon>
    </lineage>
</organism>
<protein>
    <submittedName>
        <fullName evidence="1">Uncharacterized protein</fullName>
    </submittedName>
</protein>
<gene>
    <name evidence="1" type="ORF">CAMRE0001_2540</name>
</gene>
<dbReference type="Proteomes" id="UP000003082">
    <property type="component" value="Unassembled WGS sequence"/>
</dbReference>